<comment type="function">
    <text evidence="1">Hemocyanins are copper-containing oxygen carriers occurring freely dissolved in the hemolymph of many mollusks and arthropods.</text>
</comment>
<keyword evidence="5" id="KW-0186">Copper</keyword>
<evidence type="ECO:0000313" key="7">
    <source>
        <dbReference type="EMBL" id="GFT07114.1"/>
    </source>
</evidence>
<protein>
    <submittedName>
        <fullName evidence="7">Hemocyanin F chain</fullName>
    </submittedName>
</protein>
<evidence type="ECO:0000256" key="1">
    <source>
        <dbReference type="ARBA" id="ARBA00002958"/>
    </source>
</evidence>
<gene>
    <name evidence="7" type="primary">HCF</name>
    <name evidence="7" type="ORF">NPIL_73871</name>
</gene>
<comment type="subcellular location">
    <subcellularLocation>
        <location evidence="2">Secreted</location>
        <location evidence="2">Extracellular space</location>
    </subcellularLocation>
</comment>
<dbReference type="PANTHER" id="PTHR11511:SF5">
    <property type="entry name" value="FAT-BODY PROTEIN 1-RELATED"/>
    <property type="match status" value="1"/>
</dbReference>
<name>A0A8X6ND35_NEPPI</name>
<dbReference type="Proteomes" id="UP000887013">
    <property type="component" value="Unassembled WGS sequence"/>
</dbReference>
<keyword evidence="3" id="KW-0813">Transport</keyword>
<evidence type="ECO:0000313" key="8">
    <source>
        <dbReference type="Proteomes" id="UP000887013"/>
    </source>
</evidence>
<comment type="caution">
    <text evidence="7">The sequence shown here is derived from an EMBL/GenBank/DDBJ whole genome shotgun (WGS) entry which is preliminary data.</text>
</comment>
<keyword evidence="8" id="KW-1185">Reference proteome</keyword>
<evidence type="ECO:0000259" key="6">
    <source>
        <dbReference type="Pfam" id="PF03722"/>
    </source>
</evidence>
<evidence type="ECO:0000256" key="2">
    <source>
        <dbReference type="ARBA" id="ARBA00004239"/>
    </source>
</evidence>
<dbReference type="InterPro" id="IPR005204">
    <property type="entry name" value="Hemocyanin_N"/>
</dbReference>
<dbReference type="EMBL" id="BMAW01103067">
    <property type="protein sequence ID" value="GFT07114.1"/>
    <property type="molecule type" value="Genomic_DNA"/>
</dbReference>
<keyword evidence="4" id="KW-0561">Oxygen transport</keyword>
<evidence type="ECO:0000256" key="4">
    <source>
        <dbReference type="ARBA" id="ARBA00022621"/>
    </source>
</evidence>
<dbReference type="PANTHER" id="PTHR11511">
    <property type="entry name" value="LARVAL STORAGE PROTEIN/PHENOLOXIDASE"/>
    <property type="match status" value="1"/>
</dbReference>
<dbReference type="GO" id="GO:0005576">
    <property type="term" value="C:extracellular region"/>
    <property type="evidence" value="ECO:0007669"/>
    <property type="project" value="UniProtKB-SubCell"/>
</dbReference>
<dbReference type="SUPFAM" id="SSF48050">
    <property type="entry name" value="Hemocyanin, N-terminal domain"/>
    <property type="match status" value="1"/>
</dbReference>
<dbReference type="OrthoDB" id="6437123at2759"/>
<reference evidence="7" key="1">
    <citation type="submission" date="2020-08" db="EMBL/GenBank/DDBJ databases">
        <title>Multicomponent nature underlies the extraordinary mechanical properties of spider dragline silk.</title>
        <authorList>
            <person name="Kono N."/>
            <person name="Nakamura H."/>
            <person name="Mori M."/>
            <person name="Yoshida Y."/>
            <person name="Ohtoshi R."/>
            <person name="Malay A.D."/>
            <person name="Moran D.A.P."/>
            <person name="Tomita M."/>
            <person name="Numata K."/>
            <person name="Arakawa K."/>
        </authorList>
    </citation>
    <scope>NUCLEOTIDE SEQUENCE</scope>
</reference>
<evidence type="ECO:0000256" key="3">
    <source>
        <dbReference type="ARBA" id="ARBA00022448"/>
    </source>
</evidence>
<feature type="domain" description="Hemocyanin N-terminal" evidence="6">
    <location>
        <begin position="65"/>
        <end position="129"/>
    </location>
</feature>
<dbReference type="AlphaFoldDB" id="A0A8X6ND35"/>
<dbReference type="Pfam" id="PF03722">
    <property type="entry name" value="Hemocyanin_N"/>
    <property type="match status" value="1"/>
</dbReference>
<dbReference type="GO" id="GO:0005344">
    <property type="term" value="F:oxygen carrier activity"/>
    <property type="evidence" value="ECO:0007669"/>
    <property type="project" value="UniProtKB-KW"/>
</dbReference>
<dbReference type="InterPro" id="IPR036697">
    <property type="entry name" value="Hemocyanin_N_sf"/>
</dbReference>
<accession>A0A8X6ND35</accession>
<proteinExistence type="predicted"/>
<dbReference type="Gene3D" id="1.20.1370.10">
    <property type="entry name" value="Hemocyanin, N-terminal domain"/>
    <property type="match status" value="1"/>
</dbReference>
<evidence type="ECO:0000256" key="5">
    <source>
        <dbReference type="ARBA" id="ARBA00023008"/>
    </source>
</evidence>
<dbReference type="InterPro" id="IPR013788">
    <property type="entry name" value="Hemocyanin/hexamerin"/>
</dbReference>
<organism evidence="7 8">
    <name type="scientific">Nephila pilipes</name>
    <name type="common">Giant wood spider</name>
    <name type="synonym">Nephila maculata</name>
    <dbReference type="NCBI Taxonomy" id="299642"/>
    <lineage>
        <taxon>Eukaryota</taxon>
        <taxon>Metazoa</taxon>
        <taxon>Ecdysozoa</taxon>
        <taxon>Arthropoda</taxon>
        <taxon>Chelicerata</taxon>
        <taxon>Arachnida</taxon>
        <taxon>Araneae</taxon>
        <taxon>Araneomorphae</taxon>
        <taxon>Entelegynae</taxon>
        <taxon>Araneoidea</taxon>
        <taxon>Nephilidae</taxon>
        <taxon>Nephila</taxon>
    </lineage>
</organism>
<sequence>MLYVTVYCSSFLCNEFTTEVAMSTVHEKQLRILPFFKYRVPVPEPPPKPELDSPAEDLRLQGLGRLPKGVLFSGFNILHLNEARELYETLYEARDFEDFVLLAEQARSIVNEGLFVYALSVAIMHRDDLIGVKLPPYEEARPDLFIPAETIFQAIKEDRKRKDEVRNVFYPFNDTHGL</sequence>